<evidence type="ECO:0000256" key="6">
    <source>
        <dbReference type="ARBA" id="ARBA00022692"/>
    </source>
</evidence>
<sequence>MTNADQTPQTGANEATGTPRARWKYHPLALLRRGFTHIFEGGSGRVVPDAIPFQVGIDVIIAENPSFLLMSVFYLMIGMLSLGLLIASLVEVDMLVMATGRLTTDAPPLQLQPMDRAIIRELKVKAGDQVTKGQILATFDATFAHADLASILAQQQASQARIRRLEHEINATPFEIGSSPNADERLEYALFGQRQAEHRSRLSMYDEEIERIQTAIHSTEDERGYLTTLLKIYKDVEGMRDTLQKSGTGSQLQYQDSKVARVRTEQSHQDAANRLIQLRHNLASKRAERQTFVEEWTRQLLDYLITARSDLSKLNEQVIKARRMSEMEVMTSPVDGVVLDVAKRATGSVLNPAELLITIVPADAVFIAEIMLDSIDVGYVRTDDRVVLKVHAFPYQRHGVLEGKLQFVSQESFQGFGGEGQGNAVRSAGGAFHVGRVKLTKTDLEHLPEGARLIRGMTLTADIKVGSRRLISYFLYTFTSMMDESLKER</sequence>
<gene>
    <name evidence="11" type="primary">hlyD_2</name>
    <name evidence="11" type="ORF">SIID45300_03079</name>
</gene>
<evidence type="ECO:0000256" key="8">
    <source>
        <dbReference type="ARBA" id="ARBA00023136"/>
    </source>
</evidence>
<dbReference type="PANTHER" id="PTHR30386">
    <property type="entry name" value="MEMBRANE FUSION SUBUNIT OF EMRAB-TOLC MULTIDRUG EFFLUX PUMP"/>
    <property type="match status" value="1"/>
</dbReference>
<keyword evidence="4 9" id="KW-1003">Cell membrane</keyword>
<comment type="similarity">
    <text evidence="2 9">Belongs to the membrane fusion protein (MFP) (TC 8.A.1) family.</text>
</comment>
<evidence type="ECO:0000313" key="11">
    <source>
        <dbReference type="EMBL" id="GAB0058724.1"/>
    </source>
</evidence>
<organism evidence="11 12">
    <name type="scientific">Candidatus Magnetaquiglobus chichijimensis</name>
    <dbReference type="NCBI Taxonomy" id="3141448"/>
    <lineage>
        <taxon>Bacteria</taxon>
        <taxon>Pseudomonadati</taxon>
        <taxon>Pseudomonadota</taxon>
        <taxon>Magnetococcia</taxon>
        <taxon>Magnetococcales</taxon>
        <taxon>Candidatus Magnetaquicoccaceae</taxon>
        <taxon>Candidatus Magnetaquiglobus</taxon>
    </lineage>
</organism>
<dbReference type="RefSeq" id="WP_420906446.1">
    <property type="nucleotide sequence ID" value="NZ_BAAFGK010000005.1"/>
</dbReference>
<feature type="transmembrane region" description="Helical" evidence="9">
    <location>
        <begin position="72"/>
        <end position="92"/>
    </location>
</feature>
<protein>
    <recommendedName>
        <fullName evidence="9">Membrane fusion protein (MFP) family protein</fullName>
    </recommendedName>
</protein>
<dbReference type="Proteomes" id="UP001628193">
    <property type="component" value="Unassembled WGS sequence"/>
</dbReference>
<evidence type="ECO:0000313" key="12">
    <source>
        <dbReference type="Proteomes" id="UP001628193"/>
    </source>
</evidence>
<dbReference type="PRINTS" id="PR01490">
    <property type="entry name" value="RTXTOXIND"/>
</dbReference>
<proteinExistence type="inferred from homology"/>
<comment type="caution">
    <text evidence="11">The sequence shown here is derived from an EMBL/GenBank/DDBJ whole genome shotgun (WGS) entry which is preliminary data.</text>
</comment>
<reference evidence="11 12" key="1">
    <citation type="submission" date="2024-05" db="EMBL/GenBank/DDBJ databases">
        <authorList>
            <consortium name="Candidatus Magnetaquicoccaceae bacterium FCR-1 genome sequencing consortium"/>
            <person name="Shimoshige H."/>
            <person name="Shimamura S."/>
            <person name="Taoka A."/>
            <person name="Kobayashi H."/>
            <person name="Maekawa T."/>
        </authorList>
    </citation>
    <scope>NUCLEOTIDE SEQUENCE [LARGE SCALE GENOMIC DNA]</scope>
    <source>
        <strain evidence="11 12">FCR-1</strain>
    </source>
</reference>
<evidence type="ECO:0000259" key="10">
    <source>
        <dbReference type="Pfam" id="PF26002"/>
    </source>
</evidence>
<dbReference type="PANTHER" id="PTHR30386:SF27">
    <property type="entry name" value="MEMBRANE FUSION PROTEIN (MFP) FAMILY PROTEIN"/>
    <property type="match status" value="1"/>
</dbReference>
<feature type="domain" description="AprE-like beta-barrel" evidence="10">
    <location>
        <begin position="367"/>
        <end position="466"/>
    </location>
</feature>
<dbReference type="InterPro" id="IPR010129">
    <property type="entry name" value="T1SS_HlyD"/>
</dbReference>
<keyword evidence="5 9" id="KW-0997">Cell inner membrane</keyword>
<comment type="subcellular location">
    <subcellularLocation>
        <location evidence="1 9">Cell inner membrane</location>
        <topology evidence="1 9">Single-pass membrane protein</topology>
    </subcellularLocation>
</comment>
<accession>A0ABQ0CCW4</accession>
<keyword evidence="12" id="KW-1185">Reference proteome</keyword>
<dbReference type="InterPro" id="IPR058982">
    <property type="entry name" value="Beta-barrel_AprE"/>
</dbReference>
<evidence type="ECO:0000256" key="7">
    <source>
        <dbReference type="ARBA" id="ARBA00022989"/>
    </source>
</evidence>
<dbReference type="InterPro" id="IPR050739">
    <property type="entry name" value="MFP"/>
</dbReference>
<dbReference type="NCBIfam" id="TIGR01843">
    <property type="entry name" value="type_I_hlyD"/>
    <property type="match status" value="1"/>
</dbReference>
<keyword evidence="6 9" id="KW-0812">Transmembrane</keyword>
<dbReference type="PROSITE" id="PS00543">
    <property type="entry name" value="HLYD_FAMILY"/>
    <property type="match status" value="1"/>
</dbReference>
<dbReference type="Gene3D" id="2.40.50.100">
    <property type="match status" value="1"/>
</dbReference>
<dbReference type="Pfam" id="PF26002">
    <property type="entry name" value="Beta-barrel_AprE"/>
    <property type="match status" value="1"/>
</dbReference>
<evidence type="ECO:0000256" key="4">
    <source>
        <dbReference type="ARBA" id="ARBA00022475"/>
    </source>
</evidence>
<evidence type="ECO:0000256" key="5">
    <source>
        <dbReference type="ARBA" id="ARBA00022519"/>
    </source>
</evidence>
<dbReference type="InterPro" id="IPR006144">
    <property type="entry name" value="Secretion_HlyD_CS"/>
</dbReference>
<reference evidence="11 12" key="2">
    <citation type="submission" date="2024-09" db="EMBL/GenBank/DDBJ databases">
        <title>Draft genome sequence of Candidatus Magnetaquicoccaceae bacterium FCR-1.</title>
        <authorList>
            <person name="Shimoshige H."/>
            <person name="Shimamura S."/>
            <person name="Taoka A."/>
            <person name="Kobayashi H."/>
            <person name="Maekawa T."/>
        </authorList>
    </citation>
    <scope>NUCLEOTIDE SEQUENCE [LARGE SCALE GENOMIC DNA]</scope>
    <source>
        <strain evidence="11 12">FCR-1</strain>
    </source>
</reference>
<evidence type="ECO:0000256" key="3">
    <source>
        <dbReference type="ARBA" id="ARBA00022448"/>
    </source>
</evidence>
<dbReference type="EMBL" id="BAAFGK010000005">
    <property type="protein sequence ID" value="GAB0058724.1"/>
    <property type="molecule type" value="Genomic_DNA"/>
</dbReference>
<keyword evidence="8 9" id="KW-0472">Membrane</keyword>
<keyword evidence="3 9" id="KW-0813">Transport</keyword>
<evidence type="ECO:0000256" key="9">
    <source>
        <dbReference type="RuleBase" id="RU365093"/>
    </source>
</evidence>
<name>A0ABQ0CCW4_9PROT</name>
<evidence type="ECO:0000256" key="1">
    <source>
        <dbReference type="ARBA" id="ARBA00004377"/>
    </source>
</evidence>
<evidence type="ECO:0000256" key="2">
    <source>
        <dbReference type="ARBA" id="ARBA00009477"/>
    </source>
</evidence>
<keyword evidence="7 9" id="KW-1133">Transmembrane helix</keyword>